<dbReference type="SUPFAM" id="SSF52172">
    <property type="entry name" value="CheY-like"/>
    <property type="match status" value="1"/>
</dbReference>
<dbReference type="InterPro" id="IPR013783">
    <property type="entry name" value="Ig-like_fold"/>
</dbReference>
<dbReference type="EC" id="2.7.13.3" evidence="2"/>
<evidence type="ECO:0000256" key="5">
    <source>
        <dbReference type="ARBA" id="ARBA00022741"/>
    </source>
</evidence>
<dbReference type="InterPro" id="IPR011110">
    <property type="entry name" value="Reg_prop"/>
</dbReference>
<dbReference type="SUPFAM" id="SSF47384">
    <property type="entry name" value="Homodimeric domain of signal transducing histidine kinase"/>
    <property type="match status" value="1"/>
</dbReference>
<evidence type="ECO:0000256" key="3">
    <source>
        <dbReference type="ARBA" id="ARBA00022553"/>
    </source>
</evidence>
<feature type="signal peptide" evidence="14">
    <location>
        <begin position="1"/>
        <end position="20"/>
    </location>
</feature>
<dbReference type="SMART" id="SM00387">
    <property type="entry name" value="HATPase_c"/>
    <property type="match status" value="1"/>
</dbReference>
<dbReference type="Gene3D" id="3.30.565.10">
    <property type="entry name" value="Histidine kinase-like ATPase, C-terminal domain"/>
    <property type="match status" value="1"/>
</dbReference>
<dbReference type="CDD" id="cd17574">
    <property type="entry name" value="REC_OmpR"/>
    <property type="match status" value="1"/>
</dbReference>
<evidence type="ECO:0000256" key="2">
    <source>
        <dbReference type="ARBA" id="ARBA00012438"/>
    </source>
</evidence>
<evidence type="ECO:0000256" key="12">
    <source>
        <dbReference type="PROSITE-ProRule" id="PRU00169"/>
    </source>
</evidence>
<dbReference type="InterPro" id="IPR036097">
    <property type="entry name" value="HisK_dim/P_sf"/>
</dbReference>
<dbReference type="SUPFAM" id="SSF55874">
    <property type="entry name" value="ATPase domain of HSP90 chaperone/DNA topoisomerase II/histidine kinase"/>
    <property type="match status" value="1"/>
</dbReference>
<dbReference type="InterPro" id="IPR004358">
    <property type="entry name" value="Sig_transdc_His_kin-like_C"/>
</dbReference>
<dbReference type="Pfam" id="PF07494">
    <property type="entry name" value="Reg_prop"/>
    <property type="match status" value="4"/>
</dbReference>
<evidence type="ECO:0000256" key="1">
    <source>
        <dbReference type="ARBA" id="ARBA00000085"/>
    </source>
</evidence>
<evidence type="ECO:0000256" key="8">
    <source>
        <dbReference type="ARBA" id="ARBA00023012"/>
    </source>
</evidence>
<evidence type="ECO:0000313" key="19">
    <source>
        <dbReference type="Proteomes" id="UP000003452"/>
    </source>
</evidence>
<dbReference type="FunFam" id="3.30.565.10:FF:000037">
    <property type="entry name" value="Hybrid sensor histidine kinase/response regulator"/>
    <property type="match status" value="1"/>
</dbReference>
<keyword evidence="10" id="KW-0238">DNA-binding</keyword>
<dbReference type="FunFam" id="2.60.40.10:FF:000791">
    <property type="entry name" value="Two-component system sensor histidine kinase/response regulator"/>
    <property type="match status" value="1"/>
</dbReference>
<comment type="caution">
    <text evidence="18">The sequence shown here is derived from an EMBL/GenBank/DDBJ whole genome shotgun (WGS) entry which is preliminary data.</text>
</comment>
<dbReference type="EMBL" id="ABQC02000024">
    <property type="protein sequence ID" value="EDY94004.1"/>
    <property type="molecule type" value="Genomic_DNA"/>
</dbReference>
<evidence type="ECO:0000256" key="13">
    <source>
        <dbReference type="SAM" id="MobiDB-lite"/>
    </source>
</evidence>
<evidence type="ECO:0000259" key="15">
    <source>
        <dbReference type="PROSITE" id="PS01124"/>
    </source>
</evidence>
<evidence type="ECO:0000256" key="10">
    <source>
        <dbReference type="ARBA" id="ARBA00023125"/>
    </source>
</evidence>
<dbReference type="PROSITE" id="PS01124">
    <property type="entry name" value="HTH_ARAC_FAMILY_2"/>
    <property type="match status" value="1"/>
</dbReference>
<dbReference type="Proteomes" id="UP000003452">
    <property type="component" value="Unassembled WGS sequence"/>
</dbReference>
<dbReference type="InterPro" id="IPR009057">
    <property type="entry name" value="Homeodomain-like_sf"/>
</dbReference>
<dbReference type="RefSeq" id="WP_007563848.1">
    <property type="nucleotide sequence ID" value="NZ_DS990134.1"/>
</dbReference>
<accession>B5D354</accession>
<dbReference type="PROSITE" id="PS50109">
    <property type="entry name" value="HIS_KIN"/>
    <property type="match status" value="1"/>
</dbReference>
<dbReference type="Pfam" id="PF12833">
    <property type="entry name" value="HTH_18"/>
    <property type="match status" value="1"/>
</dbReference>
<keyword evidence="5" id="KW-0547">Nucleotide-binding</keyword>
<dbReference type="FunFam" id="1.10.287.130:FF:000045">
    <property type="entry name" value="Two-component system sensor histidine kinase/response regulator"/>
    <property type="match status" value="1"/>
</dbReference>
<dbReference type="GO" id="GO:0043565">
    <property type="term" value="F:sequence-specific DNA binding"/>
    <property type="evidence" value="ECO:0007669"/>
    <property type="project" value="InterPro"/>
</dbReference>
<dbReference type="Gene3D" id="1.10.10.60">
    <property type="entry name" value="Homeodomain-like"/>
    <property type="match status" value="1"/>
</dbReference>
<dbReference type="PROSITE" id="PS00041">
    <property type="entry name" value="HTH_ARAC_FAMILY_1"/>
    <property type="match status" value="1"/>
</dbReference>
<dbReference type="OrthoDB" id="1108380at2"/>
<evidence type="ECO:0000259" key="16">
    <source>
        <dbReference type="PROSITE" id="PS50109"/>
    </source>
</evidence>
<dbReference type="InterPro" id="IPR018060">
    <property type="entry name" value="HTH_AraC"/>
</dbReference>
<dbReference type="GO" id="GO:0005524">
    <property type="term" value="F:ATP binding"/>
    <property type="evidence" value="ECO:0007669"/>
    <property type="project" value="UniProtKB-KW"/>
</dbReference>
<protein>
    <recommendedName>
        <fullName evidence="2">histidine kinase</fullName>
        <ecNumber evidence="2">2.7.13.3</ecNumber>
    </recommendedName>
</protein>
<organism evidence="18 19">
    <name type="scientific">Phocaeicola plebeius (strain DSM 17135 / JCM 12973 / CCUG 54634 / M2)</name>
    <name type="common">Bacteroides plebeius</name>
    <dbReference type="NCBI Taxonomy" id="484018"/>
    <lineage>
        <taxon>Bacteria</taxon>
        <taxon>Pseudomonadati</taxon>
        <taxon>Bacteroidota</taxon>
        <taxon>Bacteroidia</taxon>
        <taxon>Bacteroidales</taxon>
        <taxon>Bacteroidaceae</taxon>
        <taxon>Phocaeicola</taxon>
    </lineage>
</organism>
<evidence type="ECO:0000256" key="6">
    <source>
        <dbReference type="ARBA" id="ARBA00022777"/>
    </source>
</evidence>
<dbReference type="PROSITE" id="PS50110">
    <property type="entry name" value="RESPONSE_REGULATORY"/>
    <property type="match status" value="1"/>
</dbReference>
<dbReference type="SMART" id="SM00388">
    <property type="entry name" value="HisKA"/>
    <property type="match status" value="1"/>
</dbReference>
<feature type="domain" description="Histidine kinase" evidence="16">
    <location>
        <begin position="946"/>
        <end position="1163"/>
    </location>
</feature>
<evidence type="ECO:0000256" key="9">
    <source>
        <dbReference type="ARBA" id="ARBA00023015"/>
    </source>
</evidence>
<dbReference type="InterPro" id="IPR015943">
    <property type="entry name" value="WD40/YVTN_repeat-like_dom_sf"/>
</dbReference>
<evidence type="ECO:0000256" key="14">
    <source>
        <dbReference type="SAM" id="SignalP"/>
    </source>
</evidence>
<dbReference type="InterPro" id="IPR011006">
    <property type="entry name" value="CheY-like_superfamily"/>
</dbReference>
<dbReference type="InterPro" id="IPR011123">
    <property type="entry name" value="Y_Y_Y"/>
</dbReference>
<feature type="chain" id="PRO_5002831125" description="histidine kinase" evidence="14">
    <location>
        <begin position="21"/>
        <end position="1477"/>
    </location>
</feature>
<comment type="catalytic activity">
    <reaction evidence="1">
        <text>ATP + protein L-histidine = ADP + protein N-phospho-L-histidine.</text>
        <dbReference type="EC" id="2.7.13.3"/>
    </reaction>
</comment>
<keyword evidence="9" id="KW-0805">Transcription regulation</keyword>
<dbReference type="eggNOG" id="COG0745">
    <property type="taxonomic scope" value="Bacteria"/>
</dbReference>
<feature type="compositionally biased region" description="Basic and acidic residues" evidence="13">
    <location>
        <begin position="1342"/>
        <end position="1359"/>
    </location>
</feature>
<name>B5D354_PHOPM</name>
<dbReference type="Pfam" id="PF00072">
    <property type="entry name" value="Response_reg"/>
    <property type="match status" value="1"/>
</dbReference>
<proteinExistence type="predicted"/>
<dbReference type="SUPFAM" id="SSF63829">
    <property type="entry name" value="Calcium-dependent phosphotriesterase"/>
    <property type="match status" value="2"/>
</dbReference>
<keyword evidence="7" id="KW-0067">ATP-binding</keyword>
<dbReference type="SMART" id="SM00342">
    <property type="entry name" value="HTH_ARAC"/>
    <property type="match status" value="1"/>
</dbReference>
<feature type="region of interest" description="Disordered" evidence="13">
    <location>
        <begin position="1342"/>
        <end position="1363"/>
    </location>
</feature>
<dbReference type="HOGENOM" id="CLU_000445_28_1_10"/>
<sequence length="1477" mass="169430">MKIKFICLFLTILNIIHAQAQQECVLTHYSSEDGLSENTVMDILQDDKGNMWFSTWNGINKFDGYTFHTYKGNLDNQTILGSNRIDCMRMDTQGYIWLQTYDENVFRFNPRTELFEKIPASEEAGNGIHISSIKVLPNGHTWLLTRGEGAIRVTTDSLSGQVKTDYYSPKSEKCPVTTVYNLFVSEGNEWILSDNGLGCIPTGQSMPQFYFRDADRERFYVAGEVNDQLFFGAAQGTVWRFQKSTKKFSPLKLPASSNVCGIEYLKSLKQVLIATVSDGFFLYHTDNGDIQHFPPSLLLEAPVESVFMDSTGEIWFEQNIVGEVAHFNPYHLTVKCEKVYVEPTYTDRSRPAFHIHEDKAGQLWVHPYGGGFSYFDRKHNCLRPFYNSMTGNGWRFSNKIHSAFSDKQGNLWMGTHSKGLEKATFRTEHFKLRIPVDTPYESLSNEVRAIFDDEKGFLWIGLKDGMLRVYDKANREIGYLTETGKISHQGTPLAGNVYHLLKDSKGILWIATKGAGLIKAEPTKDPLQFKLTNFRYNPNDVYSLSDNNLYCVYEDITGRIWVVTFSNGINYITENEKGETLFINHRNRLTHYPTDYCNKVRCITGDSKGRLWIGTTHGLLMTHVKFTRPEDVQFKHYFCSSENQHTLSNNDIYWIEVTQNDELFMATFGGGLNKLIDIDNNGKARFKSYTEYDGLPSDILMSISEDKHGHLWIGTENGLSKFSPKEERFENFRYRFRGYNLRFCEASSACLSNGDMMFGTNNGVLQFTPDSIKKSDYVPQLVFSQLLLANKTVAPGEHSVLQRALDYMDELTLSHKENIFTIQYAALDYTSPNDIQYAYMLDGFESNWNYVGKQRMATYTNLPKGEYVFKVKSTNADGVWTDNIRTLHITVLPSFWETPWAYLLYVLALLLVVFIAVYILSTIYRLKHRVAMEHQLTDMKLRFFTDISHELRTPLTLISAPLEYIMGRKELSHEVKEQLTVVDRNTKRMLRLVNQILDFRKIQNKKMKMIVQQTDIVPYTRSIMDNFEALAKDHHMQFVFETNKEHIFLWVDADKFEKIVYNLLSNSFKYTPDGKRIKVTLTENLDSVSVSVEDQGIGITENKKKVLFVRFENHVDSKIFKQMSTGIGLSLVKDFVDMHHASISVWSKVNEGSCFKIDFLKGKSHYGDKVEFILDDMVTSEPQVPAQTVEESTPSTNVPVPEEANDIQKDTMLLVEDNVELRSFLRTIFADEYHVVEAVNGADGLEKALKLIPDIIISDVMMPVKDGFEMMQDLRNELTTSHIPLILLTAKTAIESKLEGLAYGADDYITKPFSATYLQARVKNILIKRRKLQEIFREKLMDSPSKTDTKDEAPSEKIPEMSPSDQKFMNKLMELMEANLDNGNLIVDDLVKEMAVSRSVFFKKLKSLTGFAPVEFIREVRINRAVQLIDTGEYSITQISYMVGINDPRYFSKCFKQKMGMTPSEYRDSKGNGHTGQ</sequence>
<feature type="modified residue" description="4-aspartylphosphate" evidence="12">
    <location>
        <position position="1259"/>
    </location>
</feature>
<dbReference type="GO" id="GO:0003700">
    <property type="term" value="F:DNA-binding transcription factor activity"/>
    <property type="evidence" value="ECO:0007669"/>
    <property type="project" value="InterPro"/>
</dbReference>
<dbReference type="InterPro" id="IPR005467">
    <property type="entry name" value="His_kinase_dom"/>
</dbReference>
<dbReference type="Pfam" id="PF07495">
    <property type="entry name" value="Y_Y_Y"/>
    <property type="match status" value="1"/>
</dbReference>
<dbReference type="Gene3D" id="3.40.50.2300">
    <property type="match status" value="1"/>
</dbReference>
<reference evidence="18 19" key="1">
    <citation type="submission" date="2008-08" db="EMBL/GenBank/DDBJ databases">
        <title>Draft genome sequence of Bacteroides plebeius (DSM 17135).</title>
        <authorList>
            <person name="Sudarsanam P."/>
            <person name="Ley R."/>
            <person name="Guruge J."/>
            <person name="Turnbaugh P.J."/>
            <person name="Mahowald M."/>
            <person name="Liep D."/>
            <person name="Gordon J."/>
        </authorList>
    </citation>
    <scope>NUCLEOTIDE SEQUENCE [LARGE SCALE GENOMIC DNA]</scope>
    <source>
        <strain evidence="19">DSM 17135 / JCM 12973 / M2</strain>
    </source>
</reference>
<gene>
    <name evidence="18" type="ORF">BACPLE_03448</name>
</gene>
<dbReference type="Gene3D" id="2.60.40.10">
    <property type="entry name" value="Immunoglobulins"/>
    <property type="match status" value="1"/>
</dbReference>
<feature type="domain" description="HTH araC/xylS-type" evidence="15">
    <location>
        <begin position="1370"/>
        <end position="1469"/>
    </location>
</feature>
<feature type="domain" description="Response regulatory" evidence="17">
    <location>
        <begin position="1211"/>
        <end position="1326"/>
    </location>
</feature>
<dbReference type="InterPro" id="IPR036890">
    <property type="entry name" value="HATPase_C_sf"/>
</dbReference>
<dbReference type="SMART" id="SM00448">
    <property type="entry name" value="REC"/>
    <property type="match status" value="1"/>
</dbReference>
<dbReference type="GeneID" id="43186128"/>
<dbReference type="Gene3D" id="1.10.287.130">
    <property type="match status" value="1"/>
</dbReference>
<dbReference type="CDD" id="cd00082">
    <property type="entry name" value="HisKA"/>
    <property type="match status" value="1"/>
</dbReference>
<evidence type="ECO:0000259" key="17">
    <source>
        <dbReference type="PROSITE" id="PS50110"/>
    </source>
</evidence>
<dbReference type="Pfam" id="PF00512">
    <property type="entry name" value="HisKA"/>
    <property type="match status" value="1"/>
</dbReference>
<dbReference type="SUPFAM" id="SSF46689">
    <property type="entry name" value="Homeodomain-like"/>
    <property type="match status" value="1"/>
</dbReference>
<reference evidence="18 19" key="2">
    <citation type="submission" date="2008-08" db="EMBL/GenBank/DDBJ databases">
        <authorList>
            <person name="Fulton L."/>
            <person name="Clifton S."/>
            <person name="Fulton B."/>
            <person name="Xu J."/>
            <person name="Minx P."/>
            <person name="Pepin K.H."/>
            <person name="Johnson M."/>
            <person name="Thiruvilangam P."/>
            <person name="Bhonagiri V."/>
            <person name="Nash W.E."/>
            <person name="Mardis E.R."/>
            <person name="Wilson R.K."/>
        </authorList>
    </citation>
    <scope>NUCLEOTIDE SEQUENCE [LARGE SCALE GENOMIC DNA]</scope>
    <source>
        <strain evidence="19">DSM 17135 / JCM 12973 / M2</strain>
    </source>
</reference>
<dbReference type="SUPFAM" id="SSF101898">
    <property type="entry name" value="NHL repeat"/>
    <property type="match status" value="1"/>
</dbReference>
<keyword evidence="8" id="KW-0902">Two-component regulatory system</keyword>
<dbReference type="Gene3D" id="2.130.10.10">
    <property type="entry name" value="YVTN repeat-like/Quinoprotein amine dehydrogenase"/>
    <property type="match status" value="3"/>
</dbReference>
<evidence type="ECO:0000256" key="4">
    <source>
        <dbReference type="ARBA" id="ARBA00022679"/>
    </source>
</evidence>
<keyword evidence="11" id="KW-0804">Transcription</keyword>
<keyword evidence="6 18" id="KW-0418">Kinase</keyword>
<keyword evidence="3 12" id="KW-0597">Phosphoprotein</keyword>
<dbReference type="InterPro" id="IPR003594">
    <property type="entry name" value="HATPase_dom"/>
</dbReference>
<dbReference type="PRINTS" id="PR00344">
    <property type="entry name" value="BCTRLSENSOR"/>
</dbReference>
<dbReference type="InterPro" id="IPR018062">
    <property type="entry name" value="HTH_AraC-typ_CS"/>
</dbReference>
<keyword evidence="4" id="KW-0808">Transferase</keyword>
<dbReference type="InterPro" id="IPR003661">
    <property type="entry name" value="HisK_dim/P_dom"/>
</dbReference>
<evidence type="ECO:0000313" key="18">
    <source>
        <dbReference type="EMBL" id="EDY94004.1"/>
    </source>
</evidence>
<dbReference type="eggNOG" id="COG5002">
    <property type="taxonomic scope" value="Bacteria"/>
</dbReference>
<evidence type="ECO:0000256" key="7">
    <source>
        <dbReference type="ARBA" id="ARBA00022840"/>
    </source>
</evidence>
<keyword evidence="14" id="KW-0732">Signal</keyword>
<dbReference type="PANTHER" id="PTHR43547">
    <property type="entry name" value="TWO-COMPONENT HISTIDINE KINASE"/>
    <property type="match status" value="1"/>
</dbReference>
<dbReference type="eggNOG" id="COG3292">
    <property type="taxonomic scope" value="Bacteria"/>
</dbReference>
<evidence type="ECO:0000256" key="11">
    <source>
        <dbReference type="ARBA" id="ARBA00023163"/>
    </source>
</evidence>
<dbReference type="GO" id="GO:0000155">
    <property type="term" value="F:phosphorelay sensor kinase activity"/>
    <property type="evidence" value="ECO:0007669"/>
    <property type="project" value="InterPro"/>
</dbReference>
<dbReference type="PANTHER" id="PTHR43547:SF2">
    <property type="entry name" value="HYBRID SIGNAL TRANSDUCTION HISTIDINE KINASE C"/>
    <property type="match status" value="1"/>
</dbReference>
<dbReference type="InterPro" id="IPR001789">
    <property type="entry name" value="Sig_transdc_resp-reg_receiver"/>
</dbReference>
<dbReference type="Pfam" id="PF02518">
    <property type="entry name" value="HATPase_c"/>
    <property type="match status" value="1"/>
</dbReference>